<dbReference type="EC" id="4.1.1.65" evidence="3"/>
<dbReference type="STRING" id="88036.D8SIG6"/>
<comment type="cofactor">
    <cofactor evidence="1">
        <name>pyruvate</name>
        <dbReference type="ChEBI" id="CHEBI:15361"/>
    </cofactor>
</comment>
<evidence type="ECO:0000256" key="1">
    <source>
        <dbReference type="ARBA" id="ARBA00001928"/>
    </source>
</evidence>
<dbReference type="PANTHER" id="PTHR10067:SF6">
    <property type="entry name" value="PHOSPHATIDYLSERINE DECARBOXYLASE PROENZYME, MITOCHONDRIAL"/>
    <property type="match status" value="1"/>
</dbReference>
<comment type="pathway">
    <text evidence="11">Phospholipid metabolism; phosphatidylethanolamine biosynthesis.</text>
</comment>
<comment type="pathway">
    <text evidence="2">Lipid metabolism.</text>
</comment>
<dbReference type="FunCoup" id="D8SIG6">
    <property type="interactions" value="2735"/>
</dbReference>
<accession>D8SIG6</accession>
<evidence type="ECO:0000256" key="9">
    <source>
        <dbReference type="ARBA" id="ARBA00023264"/>
    </source>
</evidence>
<keyword evidence="10" id="KW-0670">Pyruvate</keyword>
<dbReference type="GO" id="GO:0004609">
    <property type="term" value="F:phosphatidylserine decarboxylase activity"/>
    <property type="evidence" value="ECO:0000318"/>
    <property type="project" value="GO_Central"/>
</dbReference>
<keyword evidence="9" id="KW-1208">Phospholipid metabolism</keyword>
<evidence type="ECO:0000256" key="4">
    <source>
        <dbReference type="ARBA" id="ARBA00022516"/>
    </source>
</evidence>
<dbReference type="KEGG" id="smo:SELMODRAFT_117633"/>
<dbReference type="InterPro" id="IPR033177">
    <property type="entry name" value="PSD-B"/>
</dbReference>
<dbReference type="AlphaFoldDB" id="D8SIG6"/>
<dbReference type="InterPro" id="IPR003817">
    <property type="entry name" value="PS_Dcarbxylase"/>
</dbReference>
<dbReference type="PANTHER" id="PTHR10067">
    <property type="entry name" value="PHOSPHATIDYLSERINE DECARBOXYLASE"/>
    <property type="match status" value="1"/>
</dbReference>
<name>D8SIG6_SELML</name>
<dbReference type="Pfam" id="PF02666">
    <property type="entry name" value="PS_Dcarbxylase"/>
    <property type="match status" value="1"/>
</dbReference>
<keyword evidence="7" id="KW-0594">Phospholipid biosynthesis</keyword>
<dbReference type="Gramene" id="EFJ15969">
    <property type="protein sequence ID" value="EFJ15969"/>
    <property type="gene ID" value="SELMODRAFT_117633"/>
</dbReference>
<evidence type="ECO:0000256" key="11">
    <source>
        <dbReference type="ARBA" id="ARBA00024326"/>
    </source>
</evidence>
<organism evidence="13">
    <name type="scientific">Selaginella moellendorffii</name>
    <name type="common">Spikemoss</name>
    <dbReference type="NCBI Taxonomy" id="88036"/>
    <lineage>
        <taxon>Eukaryota</taxon>
        <taxon>Viridiplantae</taxon>
        <taxon>Streptophyta</taxon>
        <taxon>Embryophyta</taxon>
        <taxon>Tracheophyta</taxon>
        <taxon>Lycopodiopsida</taxon>
        <taxon>Selaginellales</taxon>
        <taxon>Selaginellaceae</taxon>
        <taxon>Selaginella</taxon>
    </lineage>
</organism>
<evidence type="ECO:0000256" key="8">
    <source>
        <dbReference type="ARBA" id="ARBA00023239"/>
    </source>
</evidence>
<dbReference type="Proteomes" id="UP000001514">
    <property type="component" value="Unassembled WGS sequence"/>
</dbReference>
<dbReference type="GO" id="GO:0006646">
    <property type="term" value="P:phosphatidylethanolamine biosynthetic process"/>
    <property type="evidence" value="ECO:0000318"/>
    <property type="project" value="GO_Central"/>
</dbReference>
<evidence type="ECO:0000256" key="7">
    <source>
        <dbReference type="ARBA" id="ARBA00023209"/>
    </source>
</evidence>
<evidence type="ECO:0000256" key="3">
    <source>
        <dbReference type="ARBA" id="ARBA00012243"/>
    </source>
</evidence>
<keyword evidence="6" id="KW-0443">Lipid metabolism</keyword>
<sequence length="377" mass="42318">MLLFLHGAARSFLPGATVATLAMVAVLQGKRIYEEKQMELAIQNGIEPEFSPDTKASFLRLLPLRFISRVWGSISSINLPTWSRPYVYKGWARAFHTDLDEVPLSLEEYSSLREFFARGLKAGARPIDTRENCMLSPVDGIVTRYGRVAQPGAKVEQVKGFTYSLSALLGFEPNPIKTAAAPEEKKSSRSIFTFWRSPGTDKRPKEVRPPRALFYCVLYLGPGDYHRVHSPSNWCIENRRHFSGTNLYPVNARAARTIKNLYVVNERIVLEGEWQEGLMSMALVGATNCGSIELKFEPDLKTNIPKAESSIKENCGYCIRKGDEATTFNLGSTVVMVFEAPGEVEDLFKVLDNPYQGFNFTVEKGQRIKMGQALGQW</sequence>
<proteinExistence type="predicted"/>
<dbReference type="HOGENOM" id="CLU_029061_3_0_1"/>
<evidence type="ECO:0000256" key="5">
    <source>
        <dbReference type="ARBA" id="ARBA00022793"/>
    </source>
</evidence>
<gene>
    <name evidence="12" type="ORF">SELMODRAFT_117633</name>
</gene>
<dbReference type="eggNOG" id="KOG2420">
    <property type="taxonomic scope" value="Eukaryota"/>
</dbReference>
<dbReference type="OMA" id="HSPASWV"/>
<dbReference type="NCBIfam" id="TIGR00163">
    <property type="entry name" value="PS_decarb"/>
    <property type="match status" value="1"/>
</dbReference>
<evidence type="ECO:0000313" key="13">
    <source>
        <dbReference type="Proteomes" id="UP000001514"/>
    </source>
</evidence>
<protein>
    <recommendedName>
        <fullName evidence="3">phosphatidylserine decarboxylase</fullName>
        <ecNumber evidence="3">4.1.1.65</ecNumber>
    </recommendedName>
</protein>
<evidence type="ECO:0000256" key="2">
    <source>
        <dbReference type="ARBA" id="ARBA00005189"/>
    </source>
</evidence>
<reference evidence="12 13" key="1">
    <citation type="journal article" date="2011" name="Science">
        <title>The Selaginella genome identifies genetic changes associated with the evolution of vascular plants.</title>
        <authorList>
            <person name="Banks J.A."/>
            <person name="Nishiyama T."/>
            <person name="Hasebe M."/>
            <person name="Bowman J.L."/>
            <person name="Gribskov M."/>
            <person name="dePamphilis C."/>
            <person name="Albert V.A."/>
            <person name="Aono N."/>
            <person name="Aoyama T."/>
            <person name="Ambrose B.A."/>
            <person name="Ashton N.W."/>
            <person name="Axtell M.J."/>
            <person name="Barker E."/>
            <person name="Barker M.S."/>
            <person name="Bennetzen J.L."/>
            <person name="Bonawitz N.D."/>
            <person name="Chapple C."/>
            <person name="Cheng C."/>
            <person name="Correa L.G."/>
            <person name="Dacre M."/>
            <person name="DeBarry J."/>
            <person name="Dreyer I."/>
            <person name="Elias M."/>
            <person name="Engstrom E.M."/>
            <person name="Estelle M."/>
            <person name="Feng L."/>
            <person name="Finet C."/>
            <person name="Floyd S.K."/>
            <person name="Frommer W.B."/>
            <person name="Fujita T."/>
            <person name="Gramzow L."/>
            <person name="Gutensohn M."/>
            <person name="Harholt J."/>
            <person name="Hattori M."/>
            <person name="Heyl A."/>
            <person name="Hirai T."/>
            <person name="Hiwatashi Y."/>
            <person name="Ishikawa M."/>
            <person name="Iwata M."/>
            <person name="Karol K.G."/>
            <person name="Koehler B."/>
            <person name="Kolukisaoglu U."/>
            <person name="Kubo M."/>
            <person name="Kurata T."/>
            <person name="Lalonde S."/>
            <person name="Li K."/>
            <person name="Li Y."/>
            <person name="Litt A."/>
            <person name="Lyons E."/>
            <person name="Manning G."/>
            <person name="Maruyama T."/>
            <person name="Michael T.P."/>
            <person name="Mikami K."/>
            <person name="Miyazaki S."/>
            <person name="Morinaga S."/>
            <person name="Murata T."/>
            <person name="Mueller-Roeber B."/>
            <person name="Nelson D.R."/>
            <person name="Obara M."/>
            <person name="Oguri Y."/>
            <person name="Olmstead R.G."/>
            <person name="Onodera N."/>
            <person name="Petersen B.L."/>
            <person name="Pils B."/>
            <person name="Prigge M."/>
            <person name="Rensing S.A."/>
            <person name="Riano-Pachon D.M."/>
            <person name="Roberts A.W."/>
            <person name="Sato Y."/>
            <person name="Scheller H.V."/>
            <person name="Schulz B."/>
            <person name="Schulz C."/>
            <person name="Shakirov E.V."/>
            <person name="Shibagaki N."/>
            <person name="Shinohara N."/>
            <person name="Shippen D.E."/>
            <person name="Soerensen I."/>
            <person name="Sotooka R."/>
            <person name="Sugimoto N."/>
            <person name="Sugita M."/>
            <person name="Sumikawa N."/>
            <person name="Tanurdzic M."/>
            <person name="Theissen G."/>
            <person name="Ulvskov P."/>
            <person name="Wakazuki S."/>
            <person name="Weng J.K."/>
            <person name="Willats W.W."/>
            <person name="Wipf D."/>
            <person name="Wolf P.G."/>
            <person name="Yang L."/>
            <person name="Zimmer A.D."/>
            <person name="Zhu Q."/>
            <person name="Mitros T."/>
            <person name="Hellsten U."/>
            <person name="Loque D."/>
            <person name="Otillar R."/>
            <person name="Salamov A."/>
            <person name="Schmutz J."/>
            <person name="Shapiro H."/>
            <person name="Lindquist E."/>
            <person name="Lucas S."/>
            <person name="Rokhsar D."/>
            <person name="Grigoriev I.V."/>
        </authorList>
    </citation>
    <scope>NUCLEOTIDE SEQUENCE [LARGE SCALE GENOMIC DNA]</scope>
</reference>
<dbReference type="InParanoid" id="D8SIG6"/>
<evidence type="ECO:0000256" key="10">
    <source>
        <dbReference type="ARBA" id="ARBA00023317"/>
    </source>
</evidence>
<evidence type="ECO:0000313" key="12">
    <source>
        <dbReference type="EMBL" id="EFJ15969.1"/>
    </source>
</evidence>
<keyword evidence="13" id="KW-1185">Reference proteome</keyword>
<evidence type="ECO:0000256" key="6">
    <source>
        <dbReference type="ARBA" id="ARBA00023098"/>
    </source>
</evidence>
<dbReference type="EMBL" id="GL377621">
    <property type="protein sequence ID" value="EFJ15969.1"/>
    <property type="molecule type" value="Genomic_DNA"/>
</dbReference>
<dbReference type="GO" id="GO:0005739">
    <property type="term" value="C:mitochondrion"/>
    <property type="evidence" value="ECO:0000318"/>
    <property type="project" value="GO_Central"/>
</dbReference>
<dbReference type="UniPathway" id="UPA00558"/>
<keyword evidence="5" id="KW-0210">Decarboxylase</keyword>
<keyword evidence="8" id="KW-0456">Lyase</keyword>
<keyword evidence="4" id="KW-0444">Lipid biosynthesis</keyword>